<dbReference type="EMBL" id="UZAN01045133">
    <property type="protein sequence ID" value="VDP82116.1"/>
    <property type="molecule type" value="Genomic_DNA"/>
</dbReference>
<gene>
    <name evidence="1" type="ORF">ECPE_LOCUS7823</name>
</gene>
<dbReference type="WBParaSite" id="ECPE_0000784201-mRNA-1">
    <property type="protein sequence ID" value="ECPE_0000784201-mRNA-1"/>
    <property type="gene ID" value="ECPE_0000784201"/>
</dbReference>
<organism evidence="3">
    <name type="scientific">Echinostoma caproni</name>
    <dbReference type="NCBI Taxonomy" id="27848"/>
    <lineage>
        <taxon>Eukaryota</taxon>
        <taxon>Metazoa</taxon>
        <taxon>Spiralia</taxon>
        <taxon>Lophotrochozoa</taxon>
        <taxon>Platyhelminthes</taxon>
        <taxon>Trematoda</taxon>
        <taxon>Digenea</taxon>
        <taxon>Plagiorchiida</taxon>
        <taxon>Echinostomata</taxon>
        <taxon>Echinostomatoidea</taxon>
        <taxon>Echinostomatidae</taxon>
        <taxon>Echinostoma</taxon>
    </lineage>
</organism>
<protein>
    <submittedName>
        <fullName evidence="3">ANK_REP_REGION domain-containing protein</fullName>
    </submittedName>
</protein>
<dbReference type="SUPFAM" id="SSF48403">
    <property type="entry name" value="Ankyrin repeat"/>
    <property type="match status" value="1"/>
</dbReference>
<reference evidence="1 2" key="2">
    <citation type="submission" date="2018-11" db="EMBL/GenBank/DDBJ databases">
        <authorList>
            <consortium name="Pathogen Informatics"/>
        </authorList>
    </citation>
    <scope>NUCLEOTIDE SEQUENCE [LARGE SCALE GENOMIC DNA]</scope>
    <source>
        <strain evidence="1 2">Egypt</strain>
    </source>
</reference>
<dbReference type="AlphaFoldDB" id="A0A183ALI8"/>
<keyword evidence="2" id="KW-1185">Reference proteome</keyword>
<dbReference type="Gene3D" id="1.25.40.20">
    <property type="entry name" value="Ankyrin repeat-containing domain"/>
    <property type="match status" value="1"/>
</dbReference>
<reference evidence="3" key="1">
    <citation type="submission" date="2016-06" db="UniProtKB">
        <authorList>
            <consortium name="WormBaseParasite"/>
        </authorList>
    </citation>
    <scope>IDENTIFICATION</scope>
</reference>
<dbReference type="InterPro" id="IPR036770">
    <property type="entry name" value="Ankyrin_rpt-contain_sf"/>
</dbReference>
<evidence type="ECO:0000313" key="1">
    <source>
        <dbReference type="EMBL" id="VDP82116.1"/>
    </source>
</evidence>
<accession>A0A183ALI8</accession>
<evidence type="ECO:0000313" key="3">
    <source>
        <dbReference type="WBParaSite" id="ECPE_0000784201-mRNA-1"/>
    </source>
</evidence>
<dbReference type="Proteomes" id="UP000272942">
    <property type="component" value="Unassembled WGS sequence"/>
</dbReference>
<sequence>MLVDDTSILQSEMLTNTVIGSFSHCVTLPPTTTPSSIPSTSHDFESRNTLLDMIRCATIESFWIAHFMTDTTSEVLKEKGTENNALHLIILNMYKLRKNSENAEEHDQCPCWGLNPDQLRLTPWEGVAVSLIYKLVLKNKCSINAKNAAGNAPLHLACMRPDASILVRHLIRLVKREDINGVKRYLGMGCRTICAQPTGESLYEAAMSTGEYDLVLEIDRMRSTNELIVASLALDLDYMQKLLSARSSESLQKK</sequence>
<evidence type="ECO:0000313" key="2">
    <source>
        <dbReference type="Proteomes" id="UP000272942"/>
    </source>
</evidence>
<proteinExistence type="predicted"/>
<name>A0A183ALI8_9TREM</name>